<reference evidence="10" key="1">
    <citation type="submission" date="2022-07" db="EMBL/GenBank/DDBJ databases">
        <title>FELIX.</title>
        <authorList>
            <person name="Wan K.H."/>
            <person name="Park S."/>
            <person name="Lawrence Q."/>
            <person name="Eichenberger J.P."/>
            <person name="Booth B.W."/>
            <person name="Piaggio A.J."/>
            <person name="Chandler J.C."/>
            <person name="Franklin A.B."/>
            <person name="Celniker S.E."/>
        </authorList>
    </citation>
    <scope>NUCLEOTIDE SEQUENCE</scope>
    <source>
        <strain evidence="10">QA-1986 374</strain>
    </source>
</reference>
<proteinExistence type="inferred from homology"/>
<dbReference type="PRINTS" id="PR00481">
    <property type="entry name" value="LAMNOPPTDASE"/>
</dbReference>
<dbReference type="PROSITE" id="PS00631">
    <property type="entry name" value="CYTOSOL_AP"/>
    <property type="match status" value="1"/>
</dbReference>
<dbReference type="Proteomes" id="UP001059773">
    <property type="component" value="Chromosome"/>
</dbReference>
<gene>
    <name evidence="10" type="ORF">NP439_23360</name>
</gene>
<keyword evidence="11" id="KW-1185">Reference proteome</keyword>
<feature type="domain" description="Cytosol aminopeptidase" evidence="9">
    <location>
        <begin position="296"/>
        <end position="303"/>
    </location>
</feature>
<keyword evidence="4" id="KW-0378">Hydrolase</keyword>
<comment type="similarity">
    <text evidence="1">Belongs to the peptidase M17 family.</text>
</comment>
<dbReference type="InterPro" id="IPR043472">
    <property type="entry name" value="Macro_dom-like"/>
</dbReference>
<evidence type="ECO:0000256" key="3">
    <source>
        <dbReference type="ARBA" id="ARBA00022670"/>
    </source>
</evidence>
<evidence type="ECO:0000313" key="11">
    <source>
        <dbReference type="Proteomes" id="UP001059773"/>
    </source>
</evidence>
<dbReference type="PANTHER" id="PTHR11963">
    <property type="entry name" value="LEUCINE AMINOPEPTIDASE-RELATED"/>
    <property type="match status" value="1"/>
</dbReference>
<evidence type="ECO:0000256" key="1">
    <source>
        <dbReference type="ARBA" id="ARBA00009528"/>
    </source>
</evidence>
<dbReference type="CDD" id="cd00433">
    <property type="entry name" value="Peptidase_M17"/>
    <property type="match status" value="1"/>
</dbReference>
<organism evidence="10 11">
    <name type="scientific">Oceanobacillus jeddahense</name>
    <dbReference type="NCBI Taxonomy" id="1462527"/>
    <lineage>
        <taxon>Bacteria</taxon>
        <taxon>Bacillati</taxon>
        <taxon>Bacillota</taxon>
        <taxon>Bacilli</taxon>
        <taxon>Bacillales</taxon>
        <taxon>Bacillaceae</taxon>
        <taxon>Oceanobacillus</taxon>
    </lineage>
</organism>
<dbReference type="Gene3D" id="3.40.220.10">
    <property type="entry name" value="Leucine Aminopeptidase, subunit E, domain 1"/>
    <property type="match status" value="1"/>
</dbReference>
<dbReference type="EMBL" id="CP101914">
    <property type="protein sequence ID" value="UUI02933.1"/>
    <property type="molecule type" value="Genomic_DNA"/>
</dbReference>
<evidence type="ECO:0000256" key="2">
    <source>
        <dbReference type="ARBA" id="ARBA00022438"/>
    </source>
</evidence>
<evidence type="ECO:0000313" key="10">
    <source>
        <dbReference type="EMBL" id="UUI02933.1"/>
    </source>
</evidence>
<dbReference type="Pfam" id="PF00883">
    <property type="entry name" value="Peptidase_M17"/>
    <property type="match status" value="1"/>
</dbReference>
<keyword evidence="3" id="KW-0645">Protease</keyword>
<evidence type="ECO:0000259" key="9">
    <source>
        <dbReference type="PROSITE" id="PS00631"/>
    </source>
</evidence>
<evidence type="ECO:0000256" key="7">
    <source>
        <dbReference type="ARBA" id="ARBA00050021"/>
    </source>
</evidence>
<protein>
    <recommendedName>
        <fullName evidence="7">Probable cytosol aminopeptidase</fullName>
    </recommendedName>
    <alternativeName>
        <fullName evidence="8">Leucine aminopeptidase</fullName>
    </alternativeName>
    <alternativeName>
        <fullName evidence="5">Leucyl aminopeptidase</fullName>
    </alternativeName>
</protein>
<name>A0ABY5JUV2_9BACI</name>
<dbReference type="GO" id="GO:0004177">
    <property type="term" value="F:aminopeptidase activity"/>
    <property type="evidence" value="ECO:0007669"/>
    <property type="project" value="UniProtKB-KW"/>
</dbReference>
<dbReference type="SUPFAM" id="SSF53187">
    <property type="entry name" value="Zn-dependent exopeptidases"/>
    <property type="match status" value="1"/>
</dbReference>
<evidence type="ECO:0000256" key="4">
    <source>
        <dbReference type="ARBA" id="ARBA00022801"/>
    </source>
</evidence>
<accession>A0ABY5JUV2</accession>
<evidence type="ECO:0000256" key="6">
    <source>
        <dbReference type="ARBA" id="ARBA00049972"/>
    </source>
</evidence>
<dbReference type="Gene3D" id="3.40.630.10">
    <property type="entry name" value="Zn peptidases"/>
    <property type="match status" value="1"/>
</dbReference>
<dbReference type="PANTHER" id="PTHR11963:SF23">
    <property type="entry name" value="CYTOSOL AMINOPEPTIDASE"/>
    <property type="match status" value="1"/>
</dbReference>
<dbReference type="InterPro" id="IPR000819">
    <property type="entry name" value="Peptidase_M17_C"/>
</dbReference>
<dbReference type="RefSeq" id="WP_256708122.1">
    <property type="nucleotide sequence ID" value="NZ_CP101914.1"/>
</dbReference>
<comment type="function">
    <text evidence="6">Presumably involved in the processing and regular turnover of intracellular proteins. Catalyzes the removal of unsubstituted N-terminal amino acids from various peptides.</text>
</comment>
<dbReference type="InterPro" id="IPR011356">
    <property type="entry name" value="Leucine_aapep/pepB"/>
</dbReference>
<evidence type="ECO:0000256" key="5">
    <source>
        <dbReference type="ARBA" id="ARBA00033172"/>
    </source>
</evidence>
<evidence type="ECO:0000256" key="8">
    <source>
        <dbReference type="ARBA" id="ARBA00050061"/>
    </source>
</evidence>
<sequence>MKANLIFYKHQKELPIQLQNRSVCEFGEIFQDYDEHVDSIYVCYAQSDELQGEREWEKLGNICYTFVEKNHITHVEIDENNCEKINMPVFLEGFYKADYHFDRYLSSKDRKEVSLKLPKPFENISINAQKAAAAVHVARDICNEPANKLYPTRFADYLTQLFDLTDVEVEIIQSKDLKEKEFYAIETVGKGSEYAPCVAILTLKNSGEDPVALIGKGITFDSGGVNVKTGSAIAEMKMDLGGAAAVIGAMKLLADRNTACHVKAILPMAVNVSGANAYLPSDVIQYRDGTTVEVGNTDAEGRLVIADAILYAQQLGIDRMIDIATLTGNVGQALGLKTAAIYSNDIKLSTKLYKYGQKSGDSVWPMPLEKDYKRYLNSEVADISNMSNHPFAGSITAALFIEHFVKEGTKWIHIDMANTTKIFPSTKLEASGFGTKLLYELIVQREELWDD</sequence>
<keyword evidence="2 10" id="KW-0031">Aminopeptidase</keyword>